<evidence type="ECO:0000256" key="1">
    <source>
        <dbReference type="SAM" id="Coils"/>
    </source>
</evidence>
<feature type="signal peptide" evidence="2">
    <location>
        <begin position="1"/>
        <end position="18"/>
    </location>
</feature>
<reference evidence="3 4" key="1">
    <citation type="submission" date="2019-07" db="EMBL/GenBank/DDBJ databases">
        <title>Whole genome shotgun sequence of Chitinophaga cymbidii NBRC 109752.</title>
        <authorList>
            <person name="Hosoyama A."/>
            <person name="Uohara A."/>
            <person name="Ohji S."/>
            <person name="Ichikawa N."/>
        </authorList>
    </citation>
    <scope>NUCLEOTIDE SEQUENCE [LARGE SCALE GENOMIC DNA]</scope>
    <source>
        <strain evidence="3 4">NBRC 109752</strain>
    </source>
</reference>
<evidence type="ECO:0000313" key="4">
    <source>
        <dbReference type="Proteomes" id="UP000321436"/>
    </source>
</evidence>
<organism evidence="3 4">
    <name type="scientific">Chitinophaga cymbidii</name>
    <dbReference type="NCBI Taxonomy" id="1096750"/>
    <lineage>
        <taxon>Bacteria</taxon>
        <taxon>Pseudomonadati</taxon>
        <taxon>Bacteroidota</taxon>
        <taxon>Chitinophagia</taxon>
        <taxon>Chitinophagales</taxon>
        <taxon>Chitinophagaceae</taxon>
        <taxon>Chitinophaga</taxon>
    </lineage>
</organism>
<keyword evidence="2" id="KW-0732">Signal</keyword>
<evidence type="ECO:0000256" key="2">
    <source>
        <dbReference type="SAM" id="SignalP"/>
    </source>
</evidence>
<gene>
    <name evidence="3" type="ORF">CCY01nite_44950</name>
</gene>
<proteinExistence type="predicted"/>
<accession>A0A512RRC2</accession>
<evidence type="ECO:0008006" key="5">
    <source>
        <dbReference type="Google" id="ProtNLM"/>
    </source>
</evidence>
<feature type="coiled-coil region" evidence="1">
    <location>
        <begin position="329"/>
        <end position="370"/>
    </location>
</feature>
<comment type="caution">
    <text evidence="3">The sequence shown here is derived from an EMBL/GenBank/DDBJ whole genome shotgun (WGS) entry which is preliminary data.</text>
</comment>
<keyword evidence="4" id="KW-1185">Reference proteome</keyword>
<dbReference type="AlphaFoldDB" id="A0A512RRC2"/>
<dbReference type="Proteomes" id="UP000321436">
    <property type="component" value="Unassembled WGS sequence"/>
</dbReference>
<protein>
    <recommendedName>
        <fullName evidence="5">Peptidase S74 domain-containing protein</fullName>
    </recommendedName>
</protein>
<dbReference type="OrthoDB" id="9808753at2"/>
<evidence type="ECO:0000313" key="3">
    <source>
        <dbReference type="EMBL" id="GEP98235.1"/>
    </source>
</evidence>
<dbReference type="RefSeq" id="WP_146866613.1">
    <property type="nucleotide sequence ID" value="NZ_BKAU01000006.1"/>
</dbReference>
<sequence>MLKKLLILLTLFICAAKAKSQHYDVLTYHLNNTAVNGIKIKTNMPFTNGTQMPTLVIEGYCFGMASPIGLVLTYYIYNNVFSNAKISSYGAYVPPVYLANEGGKVVIFINSKDYFLRLSVKAFATGLSAETATNFQGWTAVDEALAGTATATLLVPYQNTFSGRVAIGTISPAAGLHVASAATAANGEIAAAILGSAYNHWTYFGGATAGKIRGSNEGYLDLETNPQGTNKTIYLNAGSSGNILMAGGGGSVGIGTNTPGIYKLAVEGTIGARKVKVTQSSWADFVFQPDYQLPSLAEVEHYVRTHRHLPDIPSEEEVMKEGLDLGEMNKKLLQKVEELTLYLIDMKKENKNLKNKQEDLQKRLQILENRNVVKE</sequence>
<feature type="chain" id="PRO_5022169357" description="Peptidase S74 domain-containing protein" evidence="2">
    <location>
        <begin position="19"/>
        <end position="375"/>
    </location>
</feature>
<dbReference type="EMBL" id="BKAU01000006">
    <property type="protein sequence ID" value="GEP98235.1"/>
    <property type="molecule type" value="Genomic_DNA"/>
</dbReference>
<keyword evidence="1" id="KW-0175">Coiled coil</keyword>
<name>A0A512RRC2_9BACT</name>